<dbReference type="EMBL" id="FNOF01000005">
    <property type="protein sequence ID" value="SDW62130.1"/>
    <property type="molecule type" value="Genomic_DNA"/>
</dbReference>
<organism evidence="2 3">
    <name type="scientific">Haloarcula vallismortis</name>
    <name type="common">Halobacterium vallismortis</name>
    <dbReference type="NCBI Taxonomy" id="28442"/>
    <lineage>
        <taxon>Archaea</taxon>
        <taxon>Methanobacteriati</taxon>
        <taxon>Methanobacteriota</taxon>
        <taxon>Stenosarchaea group</taxon>
        <taxon>Halobacteria</taxon>
        <taxon>Halobacteriales</taxon>
        <taxon>Haloarculaceae</taxon>
        <taxon>Haloarcula</taxon>
    </lineage>
</organism>
<dbReference type="AlphaFoldDB" id="A0A1H2V1I1"/>
<name>A0A1H2V1I1_HALVA</name>
<reference evidence="2 3" key="1">
    <citation type="submission" date="2016-10" db="EMBL/GenBank/DDBJ databases">
        <authorList>
            <person name="de Groot N.N."/>
        </authorList>
    </citation>
    <scope>NUCLEOTIDE SEQUENCE [LARGE SCALE GENOMIC DNA]</scope>
    <source>
        <strain evidence="2 3">DSM 3756</strain>
    </source>
</reference>
<dbReference type="Proteomes" id="UP000182573">
    <property type="component" value="Unassembled WGS sequence"/>
</dbReference>
<keyword evidence="1" id="KW-0812">Transmembrane</keyword>
<dbReference type="STRING" id="28442.SAMN05443574_10574"/>
<feature type="transmembrane region" description="Helical" evidence="1">
    <location>
        <begin position="89"/>
        <end position="112"/>
    </location>
</feature>
<dbReference type="RefSeq" id="WP_004517007.1">
    <property type="nucleotide sequence ID" value="NZ_FNOF01000005.1"/>
</dbReference>
<keyword evidence="1" id="KW-1133">Transmembrane helix</keyword>
<gene>
    <name evidence="2" type="ORF">SAMN05443574_10574</name>
</gene>
<evidence type="ECO:0000313" key="2">
    <source>
        <dbReference type="EMBL" id="SDW62130.1"/>
    </source>
</evidence>
<feature type="transmembrane region" description="Helical" evidence="1">
    <location>
        <begin position="52"/>
        <end position="77"/>
    </location>
</feature>
<accession>A0A1H2V1I1</accession>
<protein>
    <submittedName>
        <fullName evidence="2">Uncharacterized protein</fullName>
    </submittedName>
</protein>
<feature type="transmembrane region" description="Helical" evidence="1">
    <location>
        <begin position="118"/>
        <end position="141"/>
    </location>
</feature>
<sequence length="158" mass="16594">MTADKRRYAVTAIRGVLVLTGAVVTVAVLYSFSTMPTASASDDGFVRGLSYLFGSVFFILALGGAGLGIALPSLLGAEDALAFDHWQRRCLQAAGGLFLGGFVAGLATGLLTQLQFGLLLWLVAIVLAVLVVSCVLIWRLFELFVTALVRLIAAEAGE</sequence>
<evidence type="ECO:0000313" key="3">
    <source>
        <dbReference type="Proteomes" id="UP000182573"/>
    </source>
</evidence>
<keyword evidence="1" id="KW-0472">Membrane</keyword>
<feature type="transmembrane region" description="Helical" evidence="1">
    <location>
        <begin position="12"/>
        <end position="32"/>
    </location>
</feature>
<proteinExistence type="predicted"/>
<evidence type="ECO:0000256" key="1">
    <source>
        <dbReference type="SAM" id="Phobius"/>
    </source>
</evidence>